<dbReference type="EMBL" id="JACHWQ010000005">
    <property type="protein sequence ID" value="MBB2976323.1"/>
    <property type="molecule type" value="Genomic_DNA"/>
</dbReference>
<evidence type="ECO:0000313" key="3">
    <source>
        <dbReference type="Proteomes" id="UP000529310"/>
    </source>
</evidence>
<dbReference type="Pfam" id="PF13641">
    <property type="entry name" value="Glyco_tranf_2_3"/>
    <property type="match status" value="1"/>
</dbReference>
<keyword evidence="2" id="KW-0808">Transferase</keyword>
<evidence type="ECO:0000313" key="2">
    <source>
        <dbReference type="EMBL" id="MBB2976323.1"/>
    </source>
</evidence>
<name>A0A7W4V502_9MICO</name>
<feature type="transmembrane region" description="Helical" evidence="1">
    <location>
        <begin position="410"/>
        <end position="431"/>
    </location>
</feature>
<dbReference type="RefSeq" id="WP_165139108.1">
    <property type="nucleotide sequence ID" value="NZ_CP049255.1"/>
</dbReference>
<dbReference type="Gene3D" id="3.90.550.10">
    <property type="entry name" value="Spore Coat Polysaccharide Biosynthesis Protein SpsA, Chain A"/>
    <property type="match status" value="1"/>
</dbReference>
<dbReference type="InterPro" id="IPR029044">
    <property type="entry name" value="Nucleotide-diphossugar_trans"/>
</dbReference>
<feature type="transmembrane region" description="Helical" evidence="1">
    <location>
        <begin position="662"/>
        <end position="684"/>
    </location>
</feature>
<dbReference type="PANTHER" id="PTHR43685:SF3">
    <property type="entry name" value="SLR2126 PROTEIN"/>
    <property type="match status" value="1"/>
</dbReference>
<feature type="transmembrane region" description="Helical" evidence="1">
    <location>
        <begin position="251"/>
        <end position="272"/>
    </location>
</feature>
<gene>
    <name evidence="2" type="ORF">FHX49_001897</name>
</gene>
<feature type="transmembrane region" description="Helical" evidence="1">
    <location>
        <begin position="559"/>
        <end position="578"/>
    </location>
</feature>
<feature type="transmembrane region" description="Helical" evidence="1">
    <location>
        <begin position="437"/>
        <end position="457"/>
    </location>
</feature>
<feature type="transmembrane region" description="Helical" evidence="1">
    <location>
        <begin position="723"/>
        <end position="744"/>
    </location>
</feature>
<keyword evidence="1" id="KW-0472">Membrane</keyword>
<sequence>MPARVHAFLVVRPEGRTTAALHLKRTLAALEAQTRKPDTLTIVMCGGDKAVADVAGSSRAEGVITAAASTSYAHALSLATSRLTGEAVWLLAQDTAPEPEALARLAGALELSPSISVAAPKLVDGENRQQIVSLGVSMTRYGRTVEIVEDELDQGQHDVKADAMAADVRGLLVRADAWRQLGGLDPALAGADEGLDLGVRARLAGGRVELVPRAIVAVDGDGVAGLPLPQGGKRIRRRVFAVRTAQLHRRLVYAPAASVALHWLSLLPLALWRTILKLLAKEPASVVPEWAAAILALVRWRAISRARAGIRRTRRSSWALIAPLRVGRETLRERLDIDPDETGEAPRRSDLALFSGGGAWVVLAALLLSAAVFPALLAWPVLGGGAIAPLRETLAGLWTDAGYGIRSTGLNIVAAADPFAAVVAVLGSLWPGDPSRAVVFLWLLALPLAVLGGWFAVTRITERSLLRITAGVAWALAPTFWSALIDGRPTGVIVHLLLPWLFYAGSVVHRSWTAAGAASLLMAATIASAPSLGPALVVLWLGAIILTIIMRAGRGAGRIVWTMVPTAVLFAPLVWTQLRLQNPWGLLADPGVVWAGPTASADSTGRALLAAGFPSGDFGGWTSILQDLAPGVPVWSVVFLTVPIVVLALLAPLTPRWLPGMVLVVFAALGIGTAILQVGIAVSFDNADAVAIWPGTGLSLAWMGIVGAAVVTLEAGLVPRQNVARAVSATVVMTTLAVLAIPALTAVNREQSALTNGPTSTLPAYVAAQGRDDASVGTIVLTPLEDGSVVAEIIWGGSETIGGQSTAINTRVTATASDDETAALTSALVTATSSDAVSQLASEGIGFVLLAPSPGSETDEARTIRLSAQTALNQRENLDAVGDTEKGLLWRVTDDVAPRAEASIFVRETGRLIAIVQLLIFGAAVLLAVPTSASRRAARRTSRIVGPHAQEVR</sequence>
<feature type="transmembrane region" description="Helical" evidence="1">
    <location>
        <begin position="464"/>
        <end position="481"/>
    </location>
</feature>
<keyword evidence="1" id="KW-0812">Transmembrane</keyword>
<proteinExistence type="predicted"/>
<dbReference type="InterPro" id="IPR050834">
    <property type="entry name" value="Glycosyltransf_2"/>
</dbReference>
<feature type="transmembrane region" description="Helical" evidence="1">
    <location>
        <begin position="487"/>
        <end position="505"/>
    </location>
</feature>
<keyword evidence="3" id="KW-1185">Reference proteome</keyword>
<dbReference type="GO" id="GO:0016740">
    <property type="term" value="F:transferase activity"/>
    <property type="evidence" value="ECO:0007669"/>
    <property type="project" value="UniProtKB-KW"/>
</dbReference>
<organism evidence="2 3">
    <name type="scientific">Microbacterium endophyticum</name>
    <dbReference type="NCBI Taxonomy" id="1526412"/>
    <lineage>
        <taxon>Bacteria</taxon>
        <taxon>Bacillati</taxon>
        <taxon>Actinomycetota</taxon>
        <taxon>Actinomycetes</taxon>
        <taxon>Micrococcales</taxon>
        <taxon>Microbacteriaceae</taxon>
        <taxon>Microbacterium</taxon>
    </lineage>
</organism>
<dbReference type="Proteomes" id="UP000529310">
    <property type="component" value="Unassembled WGS sequence"/>
</dbReference>
<feature type="transmembrane region" description="Helical" evidence="1">
    <location>
        <begin position="632"/>
        <end position="650"/>
    </location>
</feature>
<evidence type="ECO:0000256" key="1">
    <source>
        <dbReference type="SAM" id="Phobius"/>
    </source>
</evidence>
<protein>
    <submittedName>
        <fullName evidence="2">GT2 family glycosyltransferase</fullName>
    </submittedName>
</protein>
<dbReference type="PANTHER" id="PTHR43685">
    <property type="entry name" value="GLYCOSYLTRANSFERASE"/>
    <property type="match status" value="1"/>
</dbReference>
<reference evidence="2 3" key="1">
    <citation type="submission" date="2020-08" db="EMBL/GenBank/DDBJ databases">
        <title>Sequencing the genomes of 1000 actinobacteria strains.</title>
        <authorList>
            <person name="Klenk H.-P."/>
        </authorList>
    </citation>
    <scope>NUCLEOTIDE SEQUENCE [LARGE SCALE GENOMIC DNA]</scope>
    <source>
        <strain evidence="2 3">DSM 27099</strain>
    </source>
</reference>
<feature type="transmembrane region" description="Helical" evidence="1">
    <location>
        <begin position="535"/>
        <end position="552"/>
    </location>
</feature>
<dbReference type="SUPFAM" id="SSF53448">
    <property type="entry name" value="Nucleotide-diphospho-sugar transferases"/>
    <property type="match status" value="1"/>
</dbReference>
<keyword evidence="1" id="KW-1133">Transmembrane helix</keyword>
<comment type="caution">
    <text evidence="2">The sequence shown here is derived from an EMBL/GenBank/DDBJ whole genome shotgun (WGS) entry which is preliminary data.</text>
</comment>
<accession>A0A7W4V502</accession>
<feature type="transmembrane region" description="Helical" evidence="1">
    <location>
        <begin position="690"/>
        <end position="711"/>
    </location>
</feature>
<feature type="transmembrane region" description="Helical" evidence="1">
    <location>
        <begin position="912"/>
        <end position="933"/>
    </location>
</feature>
<dbReference type="AlphaFoldDB" id="A0A7W4V502"/>
<feature type="transmembrane region" description="Helical" evidence="1">
    <location>
        <begin position="351"/>
        <end position="371"/>
    </location>
</feature>